<protein>
    <submittedName>
        <fullName evidence="1">Uncharacterized protein</fullName>
    </submittedName>
</protein>
<sequence>MIKVFGSQVVPVVANPHFYLKKSGSGLREMRQQEKKKVTEQDLENNSRLTSPVSWKAQTLVCFLLSTLPASVDTLRRYRQWLVGDGVSKVGRWALLAYHFPLFVNALSDFPYFQ</sequence>
<name>A0AAV2ESA9_9ROSI</name>
<proteinExistence type="predicted"/>
<evidence type="ECO:0000313" key="1">
    <source>
        <dbReference type="EMBL" id="CAL1388493.1"/>
    </source>
</evidence>
<organism evidence="1 2">
    <name type="scientific">Linum trigynum</name>
    <dbReference type="NCBI Taxonomy" id="586398"/>
    <lineage>
        <taxon>Eukaryota</taxon>
        <taxon>Viridiplantae</taxon>
        <taxon>Streptophyta</taxon>
        <taxon>Embryophyta</taxon>
        <taxon>Tracheophyta</taxon>
        <taxon>Spermatophyta</taxon>
        <taxon>Magnoliopsida</taxon>
        <taxon>eudicotyledons</taxon>
        <taxon>Gunneridae</taxon>
        <taxon>Pentapetalae</taxon>
        <taxon>rosids</taxon>
        <taxon>fabids</taxon>
        <taxon>Malpighiales</taxon>
        <taxon>Linaceae</taxon>
        <taxon>Linum</taxon>
    </lineage>
</organism>
<dbReference type="Proteomes" id="UP001497516">
    <property type="component" value="Chromosome 5"/>
</dbReference>
<reference evidence="1 2" key="1">
    <citation type="submission" date="2024-04" db="EMBL/GenBank/DDBJ databases">
        <authorList>
            <person name="Fracassetti M."/>
        </authorList>
    </citation>
    <scope>NUCLEOTIDE SEQUENCE [LARGE SCALE GENOMIC DNA]</scope>
</reference>
<evidence type="ECO:0000313" key="2">
    <source>
        <dbReference type="Proteomes" id="UP001497516"/>
    </source>
</evidence>
<gene>
    <name evidence="1" type="ORF">LTRI10_LOCUS29421</name>
</gene>
<keyword evidence="2" id="KW-1185">Reference proteome</keyword>
<dbReference type="AlphaFoldDB" id="A0AAV2ESA9"/>
<dbReference type="EMBL" id="OZ034818">
    <property type="protein sequence ID" value="CAL1388493.1"/>
    <property type="molecule type" value="Genomic_DNA"/>
</dbReference>
<accession>A0AAV2ESA9</accession>